<organism evidence="1 2">
    <name type="scientific">Gymnopilus junonius</name>
    <name type="common">Spectacular rustgill mushroom</name>
    <name type="synonym">Gymnopilus spectabilis subsp. junonius</name>
    <dbReference type="NCBI Taxonomy" id="109634"/>
    <lineage>
        <taxon>Eukaryota</taxon>
        <taxon>Fungi</taxon>
        <taxon>Dikarya</taxon>
        <taxon>Basidiomycota</taxon>
        <taxon>Agaricomycotina</taxon>
        <taxon>Agaricomycetes</taxon>
        <taxon>Agaricomycetidae</taxon>
        <taxon>Agaricales</taxon>
        <taxon>Agaricineae</taxon>
        <taxon>Hymenogastraceae</taxon>
        <taxon>Gymnopilus</taxon>
    </lineage>
</organism>
<comment type="caution">
    <text evidence="1">The sequence shown here is derived from an EMBL/GenBank/DDBJ whole genome shotgun (WGS) entry which is preliminary data.</text>
</comment>
<evidence type="ECO:0000313" key="2">
    <source>
        <dbReference type="Proteomes" id="UP000724874"/>
    </source>
</evidence>
<reference evidence="1" key="1">
    <citation type="submission" date="2020-11" db="EMBL/GenBank/DDBJ databases">
        <authorList>
            <consortium name="DOE Joint Genome Institute"/>
            <person name="Ahrendt S."/>
            <person name="Riley R."/>
            <person name="Andreopoulos W."/>
            <person name="LaButti K."/>
            <person name="Pangilinan J."/>
            <person name="Ruiz-duenas F.J."/>
            <person name="Barrasa J.M."/>
            <person name="Sanchez-Garcia M."/>
            <person name="Camarero S."/>
            <person name="Miyauchi S."/>
            <person name="Serrano A."/>
            <person name="Linde D."/>
            <person name="Babiker R."/>
            <person name="Drula E."/>
            <person name="Ayuso-Fernandez I."/>
            <person name="Pacheco R."/>
            <person name="Padilla G."/>
            <person name="Ferreira P."/>
            <person name="Barriuso J."/>
            <person name="Kellner H."/>
            <person name="Castanera R."/>
            <person name="Alfaro M."/>
            <person name="Ramirez L."/>
            <person name="Pisabarro A.G."/>
            <person name="Kuo A."/>
            <person name="Tritt A."/>
            <person name="Lipzen A."/>
            <person name="He G."/>
            <person name="Yan M."/>
            <person name="Ng V."/>
            <person name="Cullen D."/>
            <person name="Martin F."/>
            <person name="Rosso M.-N."/>
            <person name="Henrissat B."/>
            <person name="Hibbett D."/>
            <person name="Martinez A.T."/>
            <person name="Grigoriev I.V."/>
        </authorList>
    </citation>
    <scope>NUCLEOTIDE SEQUENCE</scope>
    <source>
        <strain evidence="1">AH 44721</strain>
    </source>
</reference>
<dbReference type="OrthoDB" id="3268192at2759"/>
<dbReference type="AlphaFoldDB" id="A0A9P5NVX3"/>
<gene>
    <name evidence="1" type="ORF">CPB84DRAFT_1769422</name>
</gene>
<evidence type="ECO:0000313" key="1">
    <source>
        <dbReference type="EMBL" id="KAF8907069.1"/>
    </source>
</evidence>
<proteinExistence type="predicted"/>
<name>A0A9P5NVX3_GYMJU</name>
<dbReference type="Proteomes" id="UP000724874">
    <property type="component" value="Unassembled WGS sequence"/>
</dbReference>
<sequence>MSKLNSNLLTALKLHHQLKKVLTLIQLPKYSIFAYGCSPRVYRGIDDLHKTLYALLLSLHDFLGEYPHQNNESLKAVQRMKPFWKGRERIVTTGLNMMLSSMVLFQL</sequence>
<dbReference type="EMBL" id="JADNYJ010000016">
    <property type="protein sequence ID" value="KAF8907069.1"/>
    <property type="molecule type" value="Genomic_DNA"/>
</dbReference>
<protein>
    <submittedName>
        <fullName evidence="1">Uncharacterized protein</fullName>
    </submittedName>
</protein>
<accession>A0A9P5NVX3</accession>
<keyword evidence="2" id="KW-1185">Reference proteome</keyword>